<dbReference type="InterPro" id="IPR019734">
    <property type="entry name" value="TPR_rpt"/>
</dbReference>
<dbReference type="InterPro" id="IPR011990">
    <property type="entry name" value="TPR-like_helical_dom_sf"/>
</dbReference>
<feature type="repeat" description="TPR" evidence="3">
    <location>
        <begin position="410"/>
        <end position="443"/>
    </location>
</feature>
<gene>
    <name evidence="5" type="ORF">A2042_00480</name>
</gene>
<proteinExistence type="predicted"/>
<evidence type="ECO:0000256" key="4">
    <source>
        <dbReference type="SAM" id="Phobius"/>
    </source>
</evidence>
<keyword evidence="2 3" id="KW-0802">TPR repeat</keyword>
<evidence type="ECO:0000256" key="2">
    <source>
        <dbReference type="ARBA" id="ARBA00022803"/>
    </source>
</evidence>
<accession>A0A1F7RMS1</accession>
<feature type="transmembrane region" description="Helical" evidence="4">
    <location>
        <begin position="313"/>
        <end position="334"/>
    </location>
</feature>
<feature type="repeat" description="TPR" evidence="3">
    <location>
        <begin position="444"/>
        <end position="477"/>
    </location>
</feature>
<dbReference type="Pfam" id="PF07719">
    <property type="entry name" value="TPR_2"/>
    <property type="match status" value="1"/>
</dbReference>
<feature type="transmembrane region" description="Helical" evidence="4">
    <location>
        <begin position="284"/>
        <end position="306"/>
    </location>
</feature>
<evidence type="ECO:0000256" key="3">
    <source>
        <dbReference type="PROSITE-ProRule" id="PRU00339"/>
    </source>
</evidence>
<feature type="transmembrane region" description="Helical" evidence="4">
    <location>
        <begin position="365"/>
        <end position="383"/>
    </location>
</feature>
<dbReference type="AlphaFoldDB" id="A0A1F7RMS1"/>
<evidence type="ECO:0000313" key="5">
    <source>
        <dbReference type="EMBL" id="OGL42741.1"/>
    </source>
</evidence>
<keyword evidence="4" id="KW-0472">Membrane</keyword>
<evidence type="ECO:0000256" key="1">
    <source>
        <dbReference type="ARBA" id="ARBA00022737"/>
    </source>
</evidence>
<dbReference type="InterPro" id="IPR052346">
    <property type="entry name" value="O-mannosyl-transferase_TMTC"/>
</dbReference>
<feature type="transmembrane region" description="Helical" evidence="4">
    <location>
        <begin position="213"/>
        <end position="230"/>
    </location>
</feature>
<dbReference type="Gene3D" id="1.25.40.10">
    <property type="entry name" value="Tetratricopeptide repeat domain"/>
    <property type="match status" value="1"/>
</dbReference>
<dbReference type="Pfam" id="PF13414">
    <property type="entry name" value="TPR_11"/>
    <property type="match status" value="1"/>
</dbReference>
<dbReference type="SUPFAM" id="SSF48452">
    <property type="entry name" value="TPR-like"/>
    <property type="match status" value="1"/>
</dbReference>
<reference evidence="5 6" key="1">
    <citation type="journal article" date="2016" name="Nat. Commun.">
        <title>Thousands of microbial genomes shed light on interconnected biogeochemical processes in an aquifer system.</title>
        <authorList>
            <person name="Anantharaman K."/>
            <person name="Brown C.T."/>
            <person name="Hug L.A."/>
            <person name="Sharon I."/>
            <person name="Castelle C.J."/>
            <person name="Probst A.J."/>
            <person name="Thomas B.C."/>
            <person name="Singh A."/>
            <person name="Wilkins M.J."/>
            <person name="Karaoz U."/>
            <person name="Brodie E.L."/>
            <person name="Williams K.H."/>
            <person name="Hubbard S.S."/>
            <person name="Banfield J.F."/>
        </authorList>
    </citation>
    <scope>NUCLEOTIDE SEQUENCE [LARGE SCALE GENOMIC DNA]</scope>
</reference>
<dbReference type="InterPro" id="IPR013105">
    <property type="entry name" value="TPR_2"/>
</dbReference>
<feature type="transmembrane region" description="Helical" evidence="4">
    <location>
        <begin position="262"/>
        <end position="278"/>
    </location>
</feature>
<keyword evidence="4" id="KW-1133">Transmembrane helix</keyword>
<dbReference type="PROSITE" id="PS50005">
    <property type="entry name" value="TPR"/>
    <property type="match status" value="2"/>
</dbReference>
<dbReference type="PROSITE" id="PS50293">
    <property type="entry name" value="TPR_REGION"/>
    <property type="match status" value="1"/>
</dbReference>
<organism evidence="5 6">
    <name type="scientific">Candidatus Schekmanbacteria bacterium GWA2_38_11</name>
    <dbReference type="NCBI Taxonomy" id="1817876"/>
    <lineage>
        <taxon>Bacteria</taxon>
        <taxon>Candidatus Schekmaniibacteriota</taxon>
    </lineage>
</organism>
<dbReference type="SMART" id="SM00028">
    <property type="entry name" value="TPR"/>
    <property type="match status" value="3"/>
</dbReference>
<feature type="transmembrane region" description="Helical" evidence="4">
    <location>
        <begin position="94"/>
        <end position="112"/>
    </location>
</feature>
<feature type="transmembrane region" description="Helical" evidence="4">
    <location>
        <begin position="119"/>
        <end position="138"/>
    </location>
</feature>
<dbReference type="PANTHER" id="PTHR44227:SF3">
    <property type="entry name" value="PROTEIN O-MANNOSYL-TRANSFERASE TMTC4"/>
    <property type="match status" value="1"/>
</dbReference>
<feature type="transmembrane region" description="Helical" evidence="4">
    <location>
        <begin position="340"/>
        <end position="358"/>
    </location>
</feature>
<sequence>MTKTKLSNTKFLIILSLLISLLISIIYSNSLTGEFAFDDEFLIVKNKDIRDIQNIKAVLFHSLKIPQRPVTSLSFAVDYHFWGLSPQGYHLSNIIFYITSILLLTILVHLILENRLLTTLFAFFFATHPIHTETVSSLLGRSELLSSIFLTLGFIFYFYFRKKGGKVKILFYLLSVGSYLLAMLSKETGVILVGFIILYELCFLKDSGFSKKIIPSIPFFACAIVYALFWKYSTHFSVNSFTFLSGSFFSKSLMMVKVASKYILRLFFPVNLCAWYSISPASSFLYPKLVILLAVITISLSIYLSYRYSRKFFFFLVWAYLSFIPISNLILIPGSMMAERWVYIASAGFCGLLAVISEKIFNKKLYYIISSALLAAIVLFYSIRTVERNSIFKNNFTIFTDIVRCCPGYAPAHNSLGVVLVRQGKYNQAISEFNLALNIYPNYDRPHHDLGKIYMIQGKTENALREFIKAVKLNSKNTEYRYWLGSAFLKTGNIDKALVEYREFLRLALKEDRRVEKVKNIIASYGN</sequence>
<name>A0A1F7RMS1_9BACT</name>
<dbReference type="PANTHER" id="PTHR44227">
    <property type="match status" value="1"/>
</dbReference>
<evidence type="ECO:0000313" key="6">
    <source>
        <dbReference type="Proteomes" id="UP000178526"/>
    </source>
</evidence>
<protein>
    <submittedName>
        <fullName evidence="5">Uncharacterized protein</fullName>
    </submittedName>
</protein>
<keyword evidence="4" id="KW-0812">Transmembrane</keyword>
<keyword evidence="1" id="KW-0677">Repeat</keyword>
<feature type="transmembrane region" description="Helical" evidence="4">
    <location>
        <begin position="144"/>
        <end position="160"/>
    </location>
</feature>
<dbReference type="EMBL" id="MGDB01000028">
    <property type="protein sequence ID" value="OGL42741.1"/>
    <property type="molecule type" value="Genomic_DNA"/>
</dbReference>
<dbReference type="Proteomes" id="UP000178526">
    <property type="component" value="Unassembled WGS sequence"/>
</dbReference>
<feature type="transmembrane region" description="Helical" evidence="4">
    <location>
        <begin position="167"/>
        <end position="184"/>
    </location>
</feature>
<comment type="caution">
    <text evidence="5">The sequence shown here is derived from an EMBL/GenBank/DDBJ whole genome shotgun (WGS) entry which is preliminary data.</text>
</comment>